<proteinExistence type="predicted"/>
<feature type="transmembrane region" description="Helical" evidence="1">
    <location>
        <begin position="12"/>
        <end position="41"/>
    </location>
</feature>
<feature type="transmembrane region" description="Helical" evidence="1">
    <location>
        <begin position="255"/>
        <end position="278"/>
    </location>
</feature>
<dbReference type="Proteomes" id="UP001595530">
    <property type="component" value="Unassembled WGS sequence"/>
</dbReference>
<protein>
    <submittedName>
        <fullName evidence="2">AI-2E family transporter</fullName>
    </submittedName>
</protein>
<evidence type="ECO:0000256" key="1">
    <source>
        <dbReference type="SAM" id="Phobius"/>
    </source>
</evidence>
<feature type="transmembrane region" description="Helical" evidence="1">
    <location>
        <begin position="230"/>
        <end position="248"/>
    </location>
</feature>
<dbReference type="EMBL" id="JBHRTP010000018">
    <property type="protein sequence ID" value="MFC3107581.1"/>
    <property type="molecule type" value="Genomic_DNA"/>
</dbReference>
<keyword evidence="1" id="KW-0812">Transmembrane</keyword>
<organism evidence="2 3">
    <name type="scientific">Undibacterium arcticum</name>
    <dbReference type="NCBI Taxonomy" id="1762892"/>
    <lineage>
        <taxon>Bacteria</taxon>
        <taxon>Pseudomonadati</taxon>
        <taxon>Pseudomonadota</taxon>
        <taxon>Betaproteobacteria</taxon>
        <taxon>Burkholderiales</taxon>
        <taxon>Oxalobacteraceae</taxon>
        <taxon>Undibacterium</taxon>
    </lineage>
</organism>
<feature type="transmembrane region" description="Helical" evidence="1">
    <location>
        <begin position="205"/>
        <end position="224"/>
    </location>
</feature>
<reference evidence="3" key="1">
    <citation type="journal article" date="2019" name="Int. J. Syst. Evol. Microbiol.">
        <title>The Global Catalogue of Microorganisms (GCM) 10K type strain sequencing project: providing services to taxonomists for standard genome sequencing and annotation.</title>
        <authorList>
            <consortium name="The Broad Institute Genomics Platform"/>
            <consortium name="The Broad Institute Genome Sequencing Center for Infectious Disease"/>
            <person name="Wu L."/>
            <person name="Ma J."/>
        </authorList>
    </citation>
    <scope>NUCLEOTIDE SEQUENCE [LARGE SCALE GENOMIC DNA]</scope>
    <source>
        <strain evidence="3">KCTC 42986</strain>
    </source>
</reference>
<accession>A0ABV7F1M0</accession>
<comment type="caution">
    <text evidence="2">The sequence shown here is derived from an EMBL/GenBank/DDBJ whole genome shotgun (WGS) entry which is preliminary data.</text>
</comment>
<feature type="transmembrane region" description="Helical" evidence="1">
    <location>
        <begin position="62"/>
        <end position="84"/>
    </location>
</feature>
<keyword evidence="1" id="KW-1133">Transmembrane helix</keyword>
<evidence type="ECO:0000313" key="2">
    <source>
        <dbReference type="EMBL" id="MFC3107581.1"/>
    </source>
</evidence>
<sequence>MPENIRSAAVDIASYILTGLALMMVLHLNLLAALFSGLLVYSLVHLMTPALGKNISSDRARMIVVAALSLVIVAFWSIAIWAGVSFFRNDIGHMQALLQKMADILESSRGQMPAWVQQHLPDNALELKEMIIAWLREHALEAQHLGQATGRTLAHLVIGMIIGAMVALYDSTRPRVYRPLGTALHQRAVNLHDSFRQVVFAQVRISAINTVFTATYLFVILPAFGVRLPLLKTMTAITFFAGLLPVIGNLISNSVLVVVGLSHSLPIALASLAFLVLIHKLEYFLNARIIGSHINARAWELLVAMLVMESMFGLPGVIAAPVFYAYIKRELGDRGLV</sequence>
<keyword evidence="3" id="KW-1185">Reference proteome</keyword>
<feature type="transmembrane region" description="Helical" evidence="1">
    <location>
        <begin position="298"/>
        <end position="327"/>
    </location>
</feature>
<evidence type="ECO:0000313" key="3">
    <source>
        <dbReference type="Proteomes" id="UP001595530"/>
    </source>
</evidence>
<dbReference type="RefSeq" id="WP_390321761.1">
    <property type="nucleotide sequence ID" value="NZ_JBHRTP010000018.1"/>
</dbReference>
<gene>
    <name evidence="2" type="ORF">ACFOFO_06340</name>
</gene>
<feature type="transmembrane region" description="Helical" evidence="1">
    <location>
        <begin position="152"/>
        <end position="169"/>
    </location>
</feature>
<name>A0ABV7F1M0_9BURK</name>
<keyword evidence="1" id="KW-0472">Membrane</keyword>